<feature type="compositionally biased region" description="Low complexity" evidence="1">
    <location>
        <begin position="145"/>
        <end position="161"/>
    </location>
</feature>
<keyword evidence="3" id="KW-0540">Nuclease</keyword>
<feature type="signal peptide" evidence="2">
    <location>
        <begin position="1"/>
        <end position="18"/>
    </location>
</feature>
<reference evidence="3 4" key="1">
    <citation type="submission" date="2022-10" db="EMBL/GenBank/DDBJ databases">
        <title>Luteolibacter arcticus strain CCTCC AB 2014275, whole genome shotgun sequencing project.</title>
        <authorList>
            <person name="Zhao G."/>
            <person name="Shen L."/>
        </authorList>
    </citation>
    <scope>NUCLEOTIDE SEQUENCE [LARGE SCALE GENOMIC DNA]</scope>
    <source>
        <strain evidence="3 4">CCTCC AB 2014275</strain>
    </source>
</reference>
<evidence type="ECO:0000256" key="2">
    <source>
        <dbReference type="SAM" id="SignalP"/>
    </source>
</evidence>
<proteinExistence type="predicted"/>
<dbReference type="Proteomes" id="UP001320876">
    <property type="component" value="Unassembled WGS sequence"/>
</dbReference>
<name>A0ABT3GBH9_9BACT</name>
<organism evidence="3 4">
    <name type="scientific">Luteolibacter arcticus</name>
    <dbReference type="NCBI Taxonomy" id="1581411"/>
    <lineage>
        <taxon>Bacteria</taxon>
        <taxon>Pseudomonadati</taxon>
        <taxon>Verrucomicrobiota</taxon>
        <taxon>Verrucomicrobiia</taxon>
        <taxon>Verrucomicrobiales</taxon>
        <taxon>Verrucomicrobiaceae</taxon>
        <taxon>Luteolibacter</taxon>
    </lineage>
</organism>
<sequence>MKTIAFLTLLLAGTSAFAAPPVKKPVTSYLHLSQNSPFTAKPPPPAGPQAVDNFEDWALGGVSEVEGGYMVTLVHKKNQGETQIIKPRGTVHNAKEEMTWLNPGDPKAFKVDSVKYGKTSWKDTTVTISTGGKTGTVKFDDKQLAPAAAAAPAQNRQQGQPGQPPQPGQAVPAPAAGQPGQQPSNRPPRQRVLPPAPNGQQPQGQGRPNR</sequence>
<protein>
    <submittedName>
        <fullName evidence="3">Restriction endonuclease subunit S</fullName>
        <ecNumber evidence="3">3.1.21.-</ecNumber>
    </submittedName>
</protein>
<evidence type="ECO:0000313" key="3">
    <source>
        <dbReference type="EMBL" id="MCW1920929.1"/>
    </source>
</evidence>
<dbReference type="GO" id="GO:0004519">
    <property type="term" value="F:endonuclease activity"/>
    <property type="evidence" value="ECO:0007669"/>
    <property type="project" value="UniProtKB-KW"/>
</dbReference>
<keyword evidence="3" id="KW-0255">Endonuclease</keyword>
<feature type="chain" id="PRO_5046625331" evidence="2">
    <location>
        <begin position="19"/>
        <end position="210"/>
    </location>
</feature>
<gene>
    <name evidence="3" type="ORF">OKA05_00085</name>
</gene>
<keyword evidence="4" id="KW-1185">Reference proteome</keyword>
<evidence type="ECO:0000313" key="4">
    <source>
        <dbReference type="Proteomes" id="UP001320876"/>
    </source>
</evidence>
<feature type="region of interest" description="Disordered" evidence="1">
    <location>
        <begin position="145"/>
        <end position="210"/>
    </location>
</feature>
<keyword evidence="3" id="KW-0378">Hydrolase</keyword>
<comment type="caution">
    <text evidence="3">The sequence shown here is derived from an EMBL/GenBank/DDBJ whole genome shotgun (WGS) entry which is preliminary data.</text>
</comment>
<dbReference type="EC" id="3.1.21.-" evidence="3"/>
<keyword evidence="2" id="KW-0732">Signal</keyword>
<feature type="compositionally biased region" description="Low complexity" evidence="1">
    <location>
        <begin position="198"/>
        <end position="210"/>
    </location>
</feature>
<accession>A0ABT3GBH9</accession>
<dbReference type="GO" id="GO:0016787">
    <property type="term" value="F:hydrolase activity"/>
    <property type="evidence" value="ECO:0007669"/>
    <property type="project" value="UniProtKB-KW"/>
</dbReference>
<evidence type="ECO:0000256" key="1">
    <source>
        <dbReference type="SAM" id="MobiDB-lite"/>
    </source>
</evidence>
<feature type="compositionally biased region" description="Low complexity" evidence="1">
    <location>
        <begin position="168"/>
        <end position="183"/>
    </location>
</feature>
<dbReference type="EMBL" id="JAPDDT010000001">
    <property type="protein sequence ID" value="MCW1920929.1"/>
    <property type="molecule type" value="Genomic_DNA"/>
</dbReference>
<dbReference type="RefSeq" id="WP_264485038.1">
    <property type="nucleotide sequence ID" value="NZ_JAPDDT010000001.1"/>
</dbReference>